<organism evidence="1 2">
    <name type="scientific">Thermoflexibacter ruber</name>
    <dbReference type="NCBI Taxonomy" id="1003"/>
    <lineage>
        <taxon>Bacteria</taxon>
        <taxon>Pseudomonadati</taxon>
        <taxon>Bacteroidota</taxon>
        <taxon>Cytophagia</taxon>
        <taxon>Cytophagales</taxon>
        <taxon>Thermoflexibacteraceae</taxon>
        <taxon>Thermoflexibacter</taxon>
    </lineage>
</organism>
<name>A0A1I2G3Z0_9BACT</name>
<evidence type="ECO:0000313" key="1">
    <source>
        <dbReference type="EMBL" id="SFF12262.1"/>
    </source>
</evidence>
<dbReference type="Pfam" id="PF19788">
    <property type="entry name" value="DUF6272"/>
    <property type="match status" value="1"/>
</dbReference>
<keyword evidence="2" id="KW-1185">Reference proteome</keyword>
<evidence type="ECO:0000313" key="2">
    <source>
        <dbReference type="Proteomes" id="UP000199513"/>
    </source>
</evidence>
<sequence length="184" mass="20697">MKYIYDLHKTMLNQNLILVYEGEFTQEITKSVLAMAERNMDSFGEEAAVKRKVFNIMVECLQNVSKHAFSYETDTYGKNSAIFMIGKHQDEYVITSGNAILNEEVDGLFAKLQSINQLDKEGLKELYKSIIKRPGGLTEKGGAGLGLIDMARKSGNKLGFSFEPINEKITFFSLSTKVSRSTKE</sequence>
<evidence type="ECO:0008006" key="3">
    <source>
        <dbReference type="Google" id="ProtNLM"/>
    </source>
</evidence>
<accession>A0A1I2G3Z0</accession>
<dbReference type="InterPro" id="IPR046239">
    <property type="entry name" value="DUF6272"/>
</dbReference>
<dbReference type="RefSeq" id="WP_091544925.1">
    <property type="nucleotide sequence ID" value="NZ_FONY01000016.1"/>
</dbReference>
<dbReference type="OrthoDB" id="1117715at2"/>
<dbReference type="NCBIfam" id="NF038262">
    <property type="entry name" value="SiaB_fam_kinase"/>
    <property type="match status" value="1"/>
</dbReference>
<reference evidence="1 2" key="1">
    <citation type="submission" date="2016-10" db="EMBL/GenBank/DDBJ databases">
        <authorList>
            <person name="de Groot N.N."/>
        </authorList>
    </citation>
    <scope>NUCLEOTIDE SEQUENCE [LARGE SCALE GENOMIC DNA]</scope>
    <source>
        <strain>GEY</strain>
        <strain evidence="2">DSM 9560</strain>
    </source>
</reference>
<dbReference type="STRING" id="1003.SAMN04488541_101689"/>
<dbReference type="AlphaFoldDB" id="A0A1I2G3Z0"/>
<dbReference type="Proteomes" id="UP000199513">
    <property type="component" value="Unassembled WGS sequence"/>
</dbReference>
<proteinExistence type="predicted"/>
<dbReference type="EMBL" id="FONY01000016">
    <property type="protein sequence ID" value="SFF12262.1"/>
    <property type="molecule type" value="Genomic_DNA"/>
</dbReference>
<gene>
    <name evidence="1" type="ORF">SAMN04488541_101689</name>
</gene>
<protein>
    <recommendedName>
        <fullName evidence="3">Histidine kinase-, DNA gyrase B-, and HSP90-like ATPase</fullName>
    </recommendedName>
</protein>